<organism evidence="3 4">
    <name type="scientific">Nocardia arthritidis</name>
    <dbReference type="NCBI Taxonomy" id="228602"/>
    <lineage>
        <taxon>Bacteria</taxon>
        <taxon>Bacillati</taxon>
        <taxon>Actinomycetota</taxon>
        <taxon>Actinomycetes</taxon>
        <taxon>Mycobacteriales</taxon>
        <taxon>Nocardiaceae</taxon>
        <taxon>Nocardia</taxon>
    </lineage>
</organism>
<sequence>MKPTMQRTSEPSRQKRFGRIIRERRDELGLTQIQIGDLGGPSAPTIRKIEDGTATISISTLNKLDGPLRWVPGSAARTYAGGTPTADEPADPPQTGESVVAGPDSIPFDIADLTGLLAASGKLNDAVERGRTTDPHVVAAISELNRVVSKLSARYATTMLERNGGPGRQLHPLVEMAFAHLLETPAEADDETEFEERRYRRWLAGRAETVDAATETRFRLRWQAANGARAARNGKGA</sequence>
<name>A0A6G9YQD0_9NOCA</name>
<dbReference type="EMBL" id="CP046172">
    <property type="protein sequence ID" value="QIS15226.1"/>
    <property type="molecule type" value="Genomic_DNA"/>
</dbReference>
<evidence type="ECO:0000313" key="4">
    <source>
        <dbReference type="Proteomes" id="UP000503540"/>
    </source>
</evidence>
<protein>
    <submittedName>
        <fullName evidence="3">Helix-turn-helix domain-containing protein</fullName>
    </submittedName>
</protein>
<evidence type="ECO:0000259" key="2">
    <source>
        <dbReference type="PROSITE" id="PS50943"/>
    </source>
</evidence>
<keyword evidence="4" id="KW-1185">Reference proteome</keyword>
<dbReference type="Proteomes" id="UP000503540">
    <property type="component" value="Chromosome"/>
</dbReference>
<dbReference type="Gene3D" id="1.10.260.40">
    <property type="entry name" value="lambda repressor-like DNA-binding domains"/>
    <property type="match status" value="1"/>
</dbReference>
<dbReference type="Pfam" id="PF01381">
    <property type="entry name" value="HTH_3"/>
    <property type="match status" value="1"/>
</dbReference>
<dbReference type="InterPro" id="IPR001387">
    <property type="entry name" value="Cro/C1-type_HTH"/>
</dbReference>
<accession>A0A6G9YQD0</accession>
<dbReference type="AlphaFoldDB" id="A0A6G9YQD0"/>
<reference evidence="3 4" key="1">
    <citation type="journal article" date="2019" name="ACS Chem. Biol.">
        <title>Identification and Mobilization of a Cryptic Antibiotic Biosynthesis Gene Locus from a Human-Pathogenic Nocardia Isolate.</title>
        <authorList>
            <person name="Herisse M."/>
            <person name="Ishida K."/>
            <person name="Porter J.L."/>
            <person name="Howden B."/>
            <person name="Hertweck C."/>
            <person name="Stinear T.P."/>
            <person name="Pidot S.J."/>
        </authorList>
    </citation>
    <scope>NUCLEOTIDE SEQUENCE [LARGE SCALE GENOMIC DNA]</scope>
    <source>
        <strain evidence="3 4">AUSMDU00012717</strain>
    </source>
</reference>
<dbReference type="InterPro" id="IPR010982">
    <property type="entry name" value="Lambda_DNA-bd_dom_sf"/>
</dbReference>
<dbReference type="PROSITE" id="PS50943">
    <property type="entry name" value="HTH_CROC1"/>
    <property type="match status" value="1"/>
</dbReference>
<gene>
    <name evidence="3" type="ORF">F5544_36990</name>
</gene>
<dbReference type="GO" id="GO:0003677">
    <property type="term" value="F:DNA binding"/>
    <property type="evidence" value="ECO:0007669"/>
    <property type="project" value="InterPro"/>
</dbReference>
<dbReference type="SUPFAM" id="SSF47413">
    <property type="entry name" value="lambda repressor-like DNA-binding domains"/>
    <property type="match status" value="1"/>
</dbReference>
<dbReference type="KEGG" id="nah:F5544_36990"/>
<evidence type="ECO:0000313" key="3">
    <source>
        <dbReference type="EMBL" id="QIS15226.1"/>
    </source>
</evidence>
<evidence type="ECO:0000256" key="1">
    <source>
        <dbReference type="SAM" id="MobiDB-lite"/>
    </source>
</evidence>
<proteinExistence type="predicted"/>
<dbReference type="RefSeq" id="WP_167477511.1">
    <property type="nucleotide sequence ID" value="NZ_CP046172.1"/>
</dbReference>
<dbReference type="CDD" id="cd00093">
    <property type="entry name" value="HTH_XRE"/>
    <property type="match status" value="1"/>
</dbReference>
<feature type="domain" description="HTH cro/C1-type" evidence="2">
    <location>
        <begin position="21"/>
        <end position="64"/>
    </location>
</feature>
<dbReference type="SMART" id="SM00530">
    <property type="entry name" value="HTH_XRE"/>
    <property type="match status" value="1"/>
</dbReference>
<feature type="region of interest" description="Disordered" evidence="1">
    <location>
        <begin position="79"/>
        <end position="98"/>
    </location>
</feature>